<organism evidence="3 4">
    <name type="scientific">Bifidobacterium cuniculi</name>
    <dbReference type="NCBI Taxonomy" id="1688"/>
    <lineage>
        <taxon>Bacteria</taxon>
        <taxon>Bacillati</taxon>
        <taxon>Actinomycetota</taxon>
        <taxon>Actinomycetes</taxon>
        <taxon>Bifidobacteriales</taxon>
        <taxon>Bifidobacteriaceae</taxon>
        <taxon>Bifidobacterium</taxon>
    </lineage>
</organism>
<feature type="region of interest" description="Disordered" evidence="1">
    <location>
        <begin position="50"/>
        <end position="71"/>
    </location>
</feature>
<evidence type="ECO:0000256" key="1">
    <source>
        <dbReference type="SAM" id="MobiDB-lite"/>
    </source>
</evidence>
<dbReference type="InterPro" id="IPR007921">
    <property type="entry name" value="CHAP_dom"/>
</dbReference>
<dbReference type="SUPFAM" id="SSF54001">
    <property type="entry name" value="Cysteine proteinases"/>
    <property type="match status" value="1"/>
</dbReference>
<accession>A0A087AW82</accession>
<dbReference type="PROSITE" id="PS50911">
    <property type="entry name" value="CHAP"/>
    <property type="match status" value="1"/>
</dbReference>
<proteinExistence type="predicted"/>
<sequence>MSGAHAKPLTRRQLRQRNRIGKWTAGVMSLLLLGGATMCALTMPGTPTALGVPDRSPTPAITRSVDGPTVSRTSTREALADGVEAVSVDSTGTWTMGNDRIDVERLTRATPEPTDLHHAKATEQTVDLLNDTDIPADTTVSTPAATGDSGNMYPWGQCTWWAYVRRHQLGLPVGSYFGNGQAWAASAARLGYTVTHGPTVGAIIVFQPGQAGADLTYGHVAIVEQVHGDGSITISESNAQGLGVISNRTLANANQYTYIQ</sequence>
<name>A0A087AW82_9BIFI</name>
<dbReference type="InterPro" id="IPR038765">
    <property type="entry name" value="Papain-like_cys_pep_sf"/>
</dbReference>
<dbReference type="EMBL" id="JGYV01000010">
    <property type="protein sequence ID" value="KFI63032.1"/>
    <property type="molecule type" value="Genomic_DNA"/>
</dbReference>
<evidence type="ECO:0000313" key="4">
    <source>
        <dbReference type="Proteomes" id="UP000029067"/>
    </source>
</evidence>
<protein>
    <submittedName>
        <fullName evidence="3">Surface antigen</fullName>
        <ecNumber evidence="3">3.5.1.28</ecNumber>
    </submittedName>
</protein>
<reference evidence="3 4" key="1">
    <citation type="submission" date="2014-03" db="EMBL/GenBank/DDBJ databases">
        <title>Genomics of Bifidobacteria.</title>
        <authorList>
            <person name="Ventura M."/>
            <person name="Milani C."/>
            <person name="Lugli G.A."/>
        </authorList>
    </citation>
    <scope>NUCLEOTIDE SEQUENCE [LARGE SCALE GENOMIC DNA]</scope>
    <source>
        <strain evidence="3 4">LMG 10738</strain>
    </source>
</reference>
<evidence type="ECO:0000313" key="3">
    <source>
        <dbReference type="EMBL" id="KFI63032.1"/>
    </source>
</evidence>
<evidence type="ECO:0000259" key="2">
    <source>
        <dbReference type="PROSITE" id="PS50911"/>
    </source>
</evidence>
<dbReference type="STRING" id="1688.BCUN_0865"/>
<keyword evidence="4" id="KW-1185">Reference proteome</keyword>
<comment type="caution">
    <text evidence="3">The sequence shown here is derived from an EMBL/GenBank/DDBJ whole genome shotgun (WGS) entry which is preliminary data.</text>
</comment>
<dbReference type="Pfam" id="PF05257">
    <property type="entry name" value="CHAP"/>
    <property type="match status" value="1"/>
</dbReference>
<feature type="domain" description="Peptidase C51" evidence="2">
    <location>
        <begin position="133"/>
        <end position="260"/>
    </location>
</feature>
<dbReference type="Proteomes" id="UP000029067">
    <property type="component" value="Unassembled WGS sequence"/>
</dbReference>
<dbReference type="eggNOG" id="COG3942">
    <property type="taxonomic scope" value="Bacteria"/>
</dbReference>
<keyword evidence="3" id="KW-0378">Hydrolase</keyword>
<gene>
    <name evidence="3" type="ORF">BCUN_0865</name>
</gene>
<dbReference type="Gene3D" id="3.90.1720.10">
    <property type="entry name" value="endopeptidase domain like (from Nostoc punctiforme)"/>
    <property type="match status" value="1"/>
</dbReference>
<dbReference type="GO" id="GO:0008745">
    <property type="term" value="F:N-acetylmuramoyl-L-alanine amidase activity"/>
    <property type="evidence" value="ECO:0007669"/>
    <property type="project" value="UniProtKB-EC"/>
</dbReference>
<dbReference type="AlphaFoldDB" id="A0A087AW82"/>
<dbReference type="RefSeq" id="WP_081895599.1">
    <property type="nucleotide sequence ID" value="NZ_JGYV01000010.1"/>
</dbReference>
<dbReference type="EC" id="3.5.1.28" evidence="3"/>